<dbReference type="Pfam" id="PF02761">
    <property type="entry name" value="Cbl_N2"/>
    <property type="match status" value="1"/>
</dbReference>
<dbReference type="WBParaSite" id="SRAE_2000425100.1">
    <property type="protein sequence ID" value="SRAE_2000425100.1"/>
    <property type="gene ID" value="WBGene00264480"/>
</dbReference>
<dbReference type="GO" id="GO:0017124">
    <property type="term" value="F:SH3 domain binding"/>
    <property type="evidence" value="ECO:0007669"/>
    <property type="project" value="TreeGrafter"/>
</dbReference>
<dbReference type="InterPro" id="IPR014741">
    <property type="entry name" value="Adaptor_Cbl_EF_hand-like"/>
</dbReference>
<keyword evidence="3 6" id="KW-0862">Zinc</keyword>
<dbReference type="InterPro" id="IPR011992">
    <property type="entry name" value="EF-hand-dom_pair"/>
</dbReference>
<evidence type="ECO:0000259" key="8">
    <source>
        <dbReference type="PROSITE" id="PS51506"/>
    </source>
</evidence>
<dbReference type="Proteomes" id="UP000035682">
    <property type="component" value="Unplaced"/>
</dbReference>
<dbReference type="GO" id="GO:0007166">
    <property type="term" value="P:cell surface receptor signaling pathway"/>
    <property type="evidence" value="ECO:0007669"/>
    <property type="project" value="InterPro"/>
</dbReference>
<evidence type="ECO:0000256" key="1">
    <source>
        <dbReference type="ARBA" id="ARBA00022723"/>
    </source>
</evidence>
<keyword evidence="1 6" id="KW-0479">Metal-binding</keyword>
<dbReference type="UniPathway" id="UPA00143"/>
<dbReference type="PROSITE" id="PS00518">
    <property type="entry name" value="ZF_RING_1"/>
    <property type="match status" value="1"/>
</dbReference>
<evidence type="ECO:0000256" key="5">
    <source>
        <dbReference type="PROSITE-ProRule" id="PRU00175"/>
    </source>
</evidence>
<dbReference type="InterPro" id="IPR014742">
    <property type="entry name" value="Adaptor_Cbl_SH2-like"/>
</dbReference>
<dbReference type="EC" id="2.3.2.27" evidence="6"/>
<comment type="pathway">
    <text evidence="6">Protein modification; protein ubiquitination.</text>
</comment>
<dbReference type="PROSITE" id="PS51506">
    <property type="entry name" value="CBL_PTB"/>
    <property type="match status" value="1"/>
</dbReference>
<evidence type="ECO:0000256" key="4">
    <source>
        <dbReference type="ARBA" id="ARBA00022837"/>
    </source>
</evidence>
<reference evidence="9 10" key="1">
    <citation type="submission" date="2014-09" db="EMBL/GenBank/DDBJ databases">
        <authorList>
            <person name="Martin A.A."/>
        </authorList>
    </citation>
    <scope>NUCLEOTIDE SEQUENCE</scope>
    <source>
        <strain evidence="10">ED321</strain>
        <strain evidence="9">ED321 Heterogonic</strain>
    </source>
</reference>
<keyword evidence="10" id="KW-1185">Reference proteome</keyword>
<name>A0A090LIN5_STRRB</name>
<dbReference type="CDD" id="cd09920">
    <property type="entry name" value="SH2_Cbl-b_TKB"/>
    <property type="match status" value="1"/>
</dbReference>
<evidence type="ECO:0000256" key="2">
    <source>
        <dbReference type="ARBA" id="ARBA00022771"/>
    </source>
</evidence>
<keyword evidence="4 6" id="KW-0106">Calcium</keyword>
<keyword evidence="6" id="KW-0808">Transferase</keyword>
<dbReference type="PANTHER" id="PTHR23007:SF11">
    <property type="entry name" value="E3 UBIQUITIN-PROTEIN LIGASE CBL"/>
    <property type="match status" value="1"/>
</dbReference>
<sequence length="436" mass="50804">MAGLSNFFKRLQSLFEDDITLNGNDSSMYYIKFSSLEHPAVPKDDYKKYTNTYNLMNIVLRYCQRPKLNLIKSPPNILEIIPNIHIHLNLIIKNDPYIYSSNGYFRIFIGNLEAKCLKVIRLFKENKDSIYDKASLARLKLTKHILTFSHMYYELIALSPEGSFDIDYRITKLDADGFWKENFKDKTIVSWDEFQPILKNIHYFEENCEESNCLKKTMDLTSSNYISKFEFDVFTRLFQPWSNLLDNWRVLALKHPAYGSFLTYDQVRLILSNYISKPGSYMFRLSCTQLGNWAIGYVAPNKNIYQTIPTNKSLIQALVDGYREGYYCFPNGQNDNPDLEKELNSFTQGKTVHVTEEEFEMYCSIGSTFEICKICDENEKDLRIEPCGHLICKTCLSSWQRNIIGGKNCPFCRCEIRGAEDVKIKKFQNSSGKIVK</sequence>
<dbReference type="RefSeq" id="XP_024508802.1">
    <property type="nucleotide sequence ID" value="XM_024643098.1"/>
</dbReference>
<dbReference type="InterPro" id="IPR024162">
    <property type="entry name" value="Adaptor_Cbl"/>
</dbReference>
<dbReference type="InterPro" id="IPR013083">
    <property type="entry name" value="Znf_RING/FYVE/PHD"/>
</dbReference>
<dbReference type="GO" id="GO:0001784">
    <property type="term" value="F:phosphotyrosine residue binding"/>
    <property type="evidence" value="ECO:0007669"/>
    <property type="project" value="UniProtKB-UniRule"/>
</dbReference>
<gene>
    <name evidence="9 11 12" type="ORF">SRAE_2000425100</name>
</gene>
<dbReference type="STRING" id="34506.A0A090LIN5"/>
<dbReference type="PANTHER" id="PTHR23007">
    <property type="entry name" value="CBL"/>
    <property type="match status" value="1"/>
</dbReference>
<comment type="function">
    <text evidence="6">E3 ubiquitin-protein ligase which accepts ubiquitin from specific E2 ubiquitin-conjugating enzymes, and transfers it to substrates, generally promoting their degradation by the proteasome.</text>
</comment>
<dbReference type="InterPro" id="IPR001841">
    <property type="entry name" value="Znf_RING"/>
</dbReference>
<dbReference type="SUPFAM" id="SSF47668">
    <property type="entry name" value="N-terminal domain of cbl (N-cbl)"/>
    <property type="match status" value="1"/>
</dbReference>
<dbReference type="SMART" id="SM00184">
    <property type="entry name" value="RING"/>
    <property type="match status" value="1"/>
</dbReference>
<dbReference type="Pfam" id="PF02762">
    <property type="entry name" value="Cbl_N3"/>
    <property type="match status" value="1"/>
</dbReference>
<comment type="catalytic activity">
    <reaction evidence="6">
        <text>S-ubiquitinyl-[E2 ubiquitin-conjugating enzyme]-L-cysteine + [acceptor protein]-L-lysine = [E2 ubiquitin-conjugating enzyme]-L-cysteine + N(6)-ubiquitinyl-[acceptor protein]-L-lysine.</text>
        <dbReference type="EC" id="2.3.2.27"/>
    </reaction>
</comment>
<dbReference type="Gene3D" id="1.20.930.20">
    <property type="entry name" value="Adaptor protein Cbl, N-terminal domain"/>
    <property type="match status" value="1"/>
</dbReference>
<accession>A0A090LIN5</accession>
<evidence type="ECO:0000259" key="7">
    <source>
        <dbReference type="PROSITE" id="PS50089"/>
    </source>
</evidence>
<dbReference type="InterPro" id="IPR003153">
    <property type="entry name" value="Adaptor_Cbl_N_hlx"/>
</dbReference>
<dbReference type="GO" id="GO:0045121">
    <property type="term" value="C:membrane raft"/>
    <property type="evidence" value="ECO:0007669"/>
    <property type="project" value="TreeGrafter"/>
</dbReference>
<dbReference type="GO" id="GO:0016567">
    <property type="term" value="P:protein ubiquitination"/>
    <property type="evidence" value="ECO:0007669"/>
    <property type="project" value="UniProtKB-UniPathway"/>
</dbReference>
<dbReference type="GO" id="GO:0005509">
    <property type="term" value="F:calcium ion binding"/>
    <property type="evidence" value="ECO:0007669"/>
    <property type="project" value="UniProtKB-UniRule"/>
</dbReference>
<dbReference type="OrthoDB" id="7237699at2759"/>
<organism evidence="9">
    <name type="scientific">Strongyloides ratti</name>
    <name type="common">Parasitic roundworm</name>
    <dbReference type="NCBI Taxonomy" id="34506"/>
    <lineage>
        <taxon>Eukaryota</taxon>
        <taxon>Metazoa</taxon>
        <taxon>Ecdysozoa</taxon>
        <taxon>Nematoda</taxon>
        <taxon>Chromadorea</taxon>
        <taxon>Rhabditida</taxon>
        <taxon>Tylenchina</taxon>
        <taxon>Panagrolaimomorpha</taxon>
        <taxon>Strongyloidoidea</taxon>
        <taxon>Strongyloididae</taxon>
        <taxon>Strongyloides</taxon>
    </lineage>
</organism>
<dbReference type="GO" id="GO:0008270">
    <property type="term" value="F:zinc ion binding"/>
    <property type="evidence" value="ECO:0007669"/>
    <property type="project" value="UniProtKB-KW"/>
</dbReference>
<proteinExistence type="predicted"/>
<evidence type="ECO:0000313" key="10">
    <source>
        <dbReference type="Proteomes" id="UP000035682"/>
    </source>
</evidence>
<dbReference type="GeneID" id="36381973"/>
<feature type="domain" description="RING-type" evidence="7">
    <location>
        <begin position="372"/>
        <end position="413"/>
    </location>
</feature>
<dbReference type="Gene3D" id="3.30.40.10">
    <property type="entry name" value="Zinc/RING finger domain, C3HC4 (zinc finger)"/>
    <property type="match status" value="1"/>
</dbReference>
<dbReference type="InterPro" id="IPR036860">
    <property type="entry name" value="SH2_dom_sf"/>
</dbReference>
<dbReference type="SUPFAM" id="SSF57850">
    <property type="entry name" value="RING/U-box"/>
    <property type="match status" value="1"/>
</dbReference>
<dbReference type="EMBL" id="LN609529">
    <property type="protein sequence ID" value="CEF69603.1"/>
    <property type="molecule type" value="Genomic_DNA"/>
</dbReference>
<dbReference type="InterPro" id="IPR036537">
    <property type="entry name" value="Adaptor_Cbl_N_dom_sf"/>
</dbReference>
<dbReference type="WormBase" id="SRAE_2000425100">
    <property type="protein sequence ID" value="SRP08558"/>
    <property type="gene ID" value="WBGene00264480"/>
</dbReference>
<evidence type="ECO:0000313" key="9">
    <source>
        <dbReference type="EMBL" id="CEF69603.1"/>
    </source>
</evidence>
<dbReference type="OMA" id="FEICKIC"/>
<evidence type="ECO:0000313" key="11">
    <source>
        <dbReference type="WBParaSite" id="SRAE_2000425100.1"/>
    </source>
</evidence>
<dbReference type="Pfam" id="PF02262">
    <property type="entry name" value="Cbl_N"/>
    <property type="match status" value="1"/>
</dbReference>
<dbReference type="GO" id="GO:0023051">
    <property type="term" value="P:regulation of signaling"/>
    <property type="evidence" value="ECO:0007669"/>
    <property type="project" value="InterPro"/>
</dbReference>
<dbReference type="CTD" id="36381973"/>
<evidence type="ECO:0000256" key="6">
    <source>
        <dbReference type="RuleBase" id="RU367001"/>
    </source>
</evidence>
<dbReference type="GO" id="GO:0030971">
    <property type="term" value="F:receptor tyrosine kinase binding"/>
    <property type="evidence" value="ECO:0007669"/>
    <property type="project" value="TreeGrafter"/>
</dbReference>
<dbReference type="Pfam" id="PF13920">
    <property type="entry name" value="zf-C3HC4_3"/>
    <property type="match status" value="1"/>
</dbReference>
<evidence type="ECO:0000256" key="3">
    <source>
        <dbReference type="ARBA" id="ARBA00022833"/>
    </source>
</evidence>
<feature type="domain" description="Cbl-PTB" evidence="8">
    <location>
        <begin position="38"/>
        <end position="341"/>
    </location>
</feature>
<dbReference type="InterPro" id="IPR017907">
    <property type="entry name" value="Znf_RING_CS"/>
</dbReference>
<dbReference type="SUPFAM" id="SSF55550">
    <property type="entry name" value="SH2 domain"/>
    <property type="match status" value="1"/>
</dbReference>
<dbReference type="GO" id="GO:0005886">
    <property type="term" value="C:plasma membrane"/>
    <property type="evidence" value="ECO:0007669"/>
    <property type="project" value="TreeGrafter"/>
</dbReference>
<dbReference type="GO" id="GO:0061630">
    <property type="term" value="F:ubiquitin protein ligase activity"/>
    <property type="evidence" value="ECO:0007669"/>
    <property type="project" value="UniProtKB-EC"/>
</dbReference>
<comment type="domain">
    <text evidence="6">The N-terminus is composed of the phosphotyrosine binding (PTB) domain, a short linker region and the RING-type zinc finger. The PTB domain, which is also called TKB (tyrosine kinase binding) domain, is composed of three different subdomains: a four-helix bundle (4H), a calcium-binding EF hand and a divergent SH2 domain.</text>
</comment>
<evidence type="ECO:0000313" key="12">
    <source>
        <dbReference type="WormBase" id="SRAE_2000425100"/>
    </source>
</evidence>
<keyword evidence="2 5" id="KW-0863">Zinc-finger</keyword>
<dbReference type="AlphaFoldDB" id="A0A090LIN5"/>
<protein>
    <recommendedName>
        <fullName evidence="6">E3 ubiquitin-protein ligase CBL</fullName>
        <ecNumber evidence="6">2.3.2.27</ecNumber>
    </recommendedName>
</protein>
<keyword evidence="6" id="KW-0833">Ubl conjugation pathway</keyword>
<dbReference type="PROSITE" id="PS50089">
    <property type="entry name" value="ZF_RING_2"/>
    <property type="match status" value="1"/>
</dbReference>
<dbReference type="SUPFAM" id="SSF47473">
    <property type="entry name" value="EF-hand"/>
    <property type="match status" value="1"/>
</dbReference>
<dbReference type="InterPro" id="IPR024159">
    <property type="entry name" value="Cbl_PTB"/>
</dbReference>
<reference evidence="11" key="2">
    <citation type="submission" date="2020-12" db="UniProtKB">
        <authorList>
            <consortium name="WormBaseParasite"/>
        </authorList>
    </citation>
    <scope>IDENTIFICATION</scope>
</reference>
<dbReference type="Gene3D" id="1.10.238.10">
    <property type="entry name" value="EF-hand"/>
    <property type="match status" value="1"/>
</dbReference>
<dbReference type="Gene3D" id="3.30.505.10">
    <property type="entry name" value="SH2 domain"/>
    <property type="match status" value="1"/>
</dbReference>